<dbReference type="RefSeq" id="WP_307320372.1">
    <property type="nucleotide sequence ID" value="NZ_JAUSUG010000001.1"/>
</dbReference>
<name>A0ABT9ZR91_9BACI</name>
<gene>
    <name evidence="1" type="ORF">J2S74_000057</name>
</gene>
<organism evidence="1 2">
    <name type="scientific">Evansella vedderi</name>
    <dbReference type="NCBI Taxonomy" id="38282"/>
    <lineage>
        <taxon>Bacteria</taxon>
        <taxon>Bacillati</taxon>
        <taxon>Bacillota</taxon>
        <taxon>Bacilli</taxon>
        <taxon>Bacillales</taxon>
        <taxon>Bacillaceae</taxon>
        <taxon>Evansella</taxon>
    </lineage>
</organism>
<evidence type="ECO:0000313" key="2">
    <source>
        <dbReference type="Proteomes" id="UP001230005"/>
    </source>
</evidence>
<sequence>MKRKLLFIFLPIIAVGGIFAVWYTYPKEIDQTLHGVKYQLGSENANFEEQMTIDIFGKVQRNLLGE</sequence>
<evidence type="ECO:0000313" key="1">
    <source>
        <dbReference type="EMBL" id="MDQ0252685.1"/>
    </source>
</evidence>
<comment type="caution">
    <text evidence="1">The sequence shown here is derived from an EMBL/GenBank/DDBJ whole genome shotgun (WGS) entry which is preliminary data.</text>
</comment>
<keyword evidence="2" id="KW-1185">Reference proteome</keyword>
<reference evidence="1 2" key="1">
    <citation type="submission" date="2023-07" db="EMBL/GenBank/DDBJ databases">
        <title>Genomic Encyclopedia of Type Strains, Phase IV (KMG-IV): sequencing the most valuable type-strain genomes for metagenomic binning, comparative biology and taxonomic classification.</title>
        <authorList>
            <person name="Goeker M."/>
        </authorList>
    </citation>
    <scope>NUCLEOTIDE SEQUENCE [LARGE SCALE GENOMIC DNA]</scope>
    <source>
        <strain evidence="1 2">DSM 9768</strain>
    </source>
</reference>
<accession>A0ABT9ZR91</accession>
<dbReference type="Proteomes" id="UP001230005">
    <property type="component" value="Unassembled WGS sequence"/>
</dbReference>
<proteinExistence type="predicted"/>
<dbReference type="EMBL" id="JAUSUG010000001">
    <property type="protein sequence ID" value="MDQ0252685.1"/>
    <property type="molecule type" value="Genomic_DNA"/>
</dbReference>
<protein>
    <submittedName>
        <fullName evidence="1">Uncharacterized protein</fullName>
    </submittedName>
</protein>